<evidence type="ECO:0000256" key="1">
    <source>
        <dbReference type="ARBA" id="ARBA00010613"/>
    </source>
</evidence>
<evidence type="ECO:0000256" key="2">
    <source>
        <dbReference type="ARBA" id="ARBA00022801"/>
    </source>
</evidence>
<dbReference type="PANTHER" id="PTHR43674:SF2">
    <property type="entry name" value="BETA-UREIDOPROPIONASE"/>
    <property type="match status" value="1"/>
</dbReference>
<dbReference type="InterPro" id="IPR036526">
    <property type="entry name" value="C-N_Hydrolase_sf"/>
</dbReference>
<keyword evidence="2 4" id="KW-0378">Hydrolase</keyword>
<reference evidence="4 5" key="1">
    <citation type="submission" date="2017-02" db="EMBL/GenBank/DDBJ databases">
        <title>The new phylogeny of genus Mycobacterium.</title>
        <authorList>
            <person name="Tortoli E."/>
            <person name="Trovato A."/>
            <person name="Cirillo D.M."/>
        </authorList>
    </citation>
    <scope>NUCLEOTIDE SEQUENCE [LARGE SCALE GENOMIC DNA]</scope>
    <source>
        <strain evidence="4 5">DSM 45578</strain>
    </source>
</reference>
<dbReference type="GO" id="GO:0050126">
    <property type="term" value="F:N-carbamoylputrescine amidase activity"/>
    <property type="evidence" value="ECO:0007669"/>
    <property type="project" value="TreeGrafter"/>
</dbReference>
<dbReference type="GO" id="GO:0033388">
    <property type="term" value="P:putrescine biosynthetic process from arginine"/>
    <property type="evidence" value="ECO:0007669"/>
    <property type="project" value="TreeGrafter"/>
</dbReference>
<comment type="caution">
    <text evidence="4">The sequence shown here is derived from an EMBL/GenBank/DDBJ whole genome shotgun (WGS) entry which is preliminary data.</text>
</comment>
<gene>
    <name evidence="4" type="ORF">BST17_12335</name>
</gene>
<keyword evidence="5" id="KW-1185">Reference proteome</keyword>
<organism evidence="4 5">
    <name type="scientific">Mycolicibacterium bacteremicum</name>
    <name type="common">Mycobacterium bacteremicum</name>
    <dbReference type="NCBI Taxonomy" id="564198"/>
    <lineage>
        <taxon>Bacteria</taxon>
        <taxon>Bacillati</taxon>
        <taxon>Actinomycetota</taxon>
        <taxon>Actinomycetes</taxon>
        <taxon>Mycobacteriales</taxon>
        <taxon>Mycobacteriaceae</taxon>
        <taxon>Mycolicibacterium</taxon>
    </lineage>
</organism>
<evidence type="ECO:0000259" key="3">
    <source>
        <dbReference type="PROSITE" id="PS50263"/>
    </source>
</evidence>
<dbReference type="SUPFAM" id="SSF56317">
    <property type="entry name" value="Carbon-nitrogen hydrolase"/>
    <property type="match status" value="1"/>
</dbReference>
<dbReference type="Proteomes" id="UP000192366">
    <property type="component" value="Unassembled WGS sequence"/>
</dbReference>
<dbReference type="Pfam" id="PF00795">
    <property type="entry name" value="CN_hydrolase"/>
    <property type="match status" value="1"/>
</dbReference>
<dbReference type="EMBL" id="MVHJ01000008">
    <property type="protein sequence ID" value="ORA04921.1"/>
    <property type="molecule type" value="Genomic_DNA"/>
</dbReference>
<proteinExistence type="inferred from homology"/>
<dbReference type="InterPro" id="IPR050345">
    <property type="entry name" value="Aliph_Amidase/BUP"/>
</dbReference>
<dbReference type="InterPro" id="IPR001110">
    <property type="entry name" value="UPF0012_CS"/>
</dbReference>
<dbReference type="Gene3D" id="3.60.110.10">
    <property type="entry name" value="Carbon-nitrogen hydrolase"/>
    <property type="match status" value="1"/>
</dbReference>
<dbReference type="InterPro" id="IPR003010">
    <property type="entry name" value="C-N_Hydrolase"/>
</dbReference>
<dbReference type="AlphaFoldDB" id="A0A1W9YXW6"/>
<dbReference type="PANTHER" id="PTHR43674">
    <property type="entry name" value="NITRILASE C965.09-RELATED"/>
    <property type="match status" value="1"/>
</dbReference>
<evidence type="ECO:0000313" key="4">
    <source>
        <dbReference type="EMBL" id="ORA04921.1"/>
    </source>
</evidence>
<dbReference type="PROSITE" id="PS50263">
    <property type="entry name" value="CN_HYDROLASE"/>
    <property type="match status" value="1"/>
</dbReference>
<evidence type="ECO:0000313" key="5">
    <source>
        <dbReference type="Proteomes" id="UP000192366"/>
    </source>
</evidence>
<accession>A0A1W9YXW6</accession>
<sequence length="263" mass="28147">MVELRVSAIALPIQFGDEKRNLAAAKRALQLSPPGPQLVVLPELATSGYVFNDVDEARSLSMSVDDSRLVALAADVPEGAVAVIGFCERAGEKLFNSALVFDRSGTLGCYRKAHLWDAEHRFFDVGDQAGLVLDTSIGRLGVAICYDVEFPELPRRLALAGAEVLALPVNWPRVDRPHGEHPPETIQVMAAARASRLPTAIADRSGTERGVEWTGGTAVVSGEGWVVATPGADGVASSFVEITSSKSNGEHNDLFADRRPDLY</sequence>
<protein>
    <submittedName>
        <fullName evidence="4">Carbon-nitrogen hydrolase</fullName>
    </submittedName>
</protein>
<dbReference type="STRING" id="564198.BST17_12335"/>
<dbReference type="PROSITE" id="PS01227">
    <property type="entry name" value="UPF0012"/>
    <property type="match status" value="1"/>
</dbReference>
<feature type="domain" description="CN hydrolase" evidence="3">
    <location>
        <begin position="4"/>
        <end position="244"/>
    </location>
</feature>
<comment type="similarity">
    <text evidence="1">Belongs to the carbon-nitrogen hydrolase superfamily. NIT1/NIT2 family.</text>
</comment>
<name>A0A1W9YXW6_MYCBA</name>